<accession>A0A382PAV4</accession>
<evidence type="ECO:0000313" key="1">
    <source>
        <dbReference type="EMBL" id="SVC69858.1"/>
    </source>
</evidence>
<sequence length="111" mass="12938">MRYFIDIESIPARYSTQWREWIPKLSKKESITISGTDYTGLTKGGFFDFNSTNVYKAEQTVKISELFRDGKIKDGDEFFFYDVWHPGVISLRYMIDLGKIDCKIYGIMHAG</sequence>
<organism evidence="1">
    <name type="scientific">marine metagenome</name>
    <dbReference type="NCBI Taxonomy" id="408172"/>
    <lineage>
        <taxon>unclassified sequences</taxon>
        <taxon>metagenomes</taxon>
        <taxon>ecological metagenomes</taxon>
    </lineage>
</organism>
<reference evidence="1" key="1">
    <citation type="submission" date="2018-05" db="EMBL/GenBank/DDBJ databases">
        <authorList>
            <person name="Lanie J.A."/>
            <person name="Ng W.-L."/>
            <person name="Kazmierczak K.M."/>
            <person name="Andrzejewski T.M."/>
            <person name="Davidsen T.M."/>
            <person name="Wayne K.J."/>
            <person name="Tettelin H."/>
            <person name="Glass J.I."/>
            <person name="Rusch D."/>
            <person name="Podicherti R."/>
            <person name="Tsui H.-C.T."/>
            <person name="Winkler M.E."/>
        </authorList>
    </citation>
    <scope>NUCLEOTIDE SEQUENCE</scope>
</reference>
<dbReference type="EMBL" id="UINC01105711">
    <property type="protein sequence ID" value="SVC69858.1"/>
    <property type="molecule type" value="Genomic_DNA"/>
</dbReference>
<dbReference type="AlphaFoldDB" id="A0A382PAV4"/>
<name>A0A382PAV4_9ZZZZ</name>
<proteinExistence type="predicted"/>
<gene>
    <name evidence="1" type="ORF">METZ01_LOCUS322712</name>
</gene>
<feature type="non-terminal residue" evidence="1">
    <location>
        <position position="111"/>
    </location>
</feature>
<protein>
    <submittedName>
        <fullName evidence="1">Uncharacterized protein</fullName>
    </submittedName>
</protein>